<protein>
    <submittedName>
        <fullName evidence="1">Uncharacterized protein</fullName>
    </submittedName>
</protein>
<evidence type="ECO:0000313" key="1">
    <source>
        <dbReference type="EMBL" id="KAJ9098836.1"/>
    </source>
</evidence>
<proteinExistence type="predicted"/>
<organism evidence="1 2">
    <name type="scientific">Naganishia adeliensis</name>
    <dbReference type="NCBI Taxonomy" id="92952"/>
    <lineage>
        <taxon>Eukaryota</taxon>
        <taxon>Fungi</taxon>
        <taxon>Dikarya</taxon>
        <taxon>Basidiomycota</taxon>
        <taxon>Agaricomycotina</taxon>
        <taxon>Tremellomycetes</taxon>
        <taxon>Filobasidiales</taxon>
        <taxon>Filobasidiaceae</taxon>
        <taxon>Naganishia</taxon>
    </lineage>
</organism>
<reference evidence="1" key="1">
    <citation type="submission" date="2023-04" db="EMBL/GenBank/DDBJ databases">
        <title>Draft Genome sequencing of Naganishia species isolated from polar environments using Oxford Nanopore Technology.</title>
        <authorList>
            <person name="Leo P."/>
            <person name="Venkateswaran K."/>
        </authorList>
    </citation>
    <scope>NUCLEOTIDE SEQUENCE</scope>
    <source>
        <strain evidence="1">MNA-CCFEE 5262</strain>
    </source>
</reference>
<comment type="caution">
    <text evidence="1">The sequence shown here is derived from an EMBL/GenBank/DDBJ whole genome shotgun (WGS) entry which is preliminary data.</text>
</comment>
<dbReference type="EMBL" id="JASBWS010000090">
    <property type="protein sequence ID" value="KAJ9098836.1"/>
    <property type="molecule type" value="Genomic_DNA"/>
</dbReference>
<accession>A0ACC2VJ47</accession>
<evidence type="ECO:0000313" key="2">
    <source>
        <dbReference type="Proteomes" id="UP001230649"/>
    </source>
</evidence>
<gene>
    <name evidence="1" type="ORF">QFC20_005890</name>
</gene>
<sequence length="281" mass="30203">MPSSTENTYILVTGANRGIGYDLVLALLKRYPNAVLFAGARDPTSADALNELTNNDSRVHVVKLIADDEESNKSAVEEVKKVTDRLDIVVVNAGTLRHVPFCSSADHRNKGINAPFIPVHSESIESYKSNFQVNTFGPLYLYQATYPLLVNTRLTDSSSSLASPKFFFTSTLVASTGSVPASYINGPYGAGKAAASHIASAIHHQTEKAGAVVIPYHPGLVLTDMVRRTASEMGLTAEELLPGAISPERCANEYADLIVKATRGEHGGKFLGRGFAEPIPW</sequence>
<name>A0ACC2VJ47_9TREE</name>
<dbReference type="Proteomes" id="UP001230649">
    <property type="component" value="Unassembled WGS sequence"/>
</dbReference>
<keyword evidence="2" id="KW-1185">Reference proteome</keyword>